<feature type="region of interest" description="Domain III" evidence="6">
    <location>
        <begin position="155"/>
        <end position="207"/>
    </location>
</feature>
<dbReference type="InterPro" id="IPR011114">
    <property type="entry name" value="RuvA_C"/>
</dbReference>
<feature type="domain" description="Helix-hairpin-helix DNA-binding motif class 1" evidence="7">
    <location>
        <begin position="73"/>
        <end position="92"/>
    </location>
</feature>
<comment type="subunit">
    <text evidence="6">Homotetramer. Forms an RuvA(8)-RuvB(12)-Holliday junction (HJ) complex. HJ DNA is sandwiched between 2 RuvA tetramers; dsDNA enters through RuvA and exits via RuvB. An RuvB hexamer assembles on each DNA strand where it exits the tetramer. Each RuvB hexamer is contacted by two RuvA subunits (via domain III) on 2 adjacent RuvB subunits; this complex drives branch migration. In the full resolvosome a probable DNA-RuvA(4)-RuvB(12)-RuvC(2) complex forms which resolves the HJ.</text>
</comment>
<name>A0AAV3TWK0_9ALTE</name>
<organism evidence="8 9">
    <name type="scientific">Halioxenophilus aromaticivorans</name>
    <dbReference type="NCBI Taxonomy" id="1306992"/>
    <lineage>
        <taxon>Bacteria</taxon>
        <taxon>Pseudomonadati</taxon>
        <taxon>Pseudomonadota</taxon>
        <taxon>Gammaproteobacteria</taxon>
        <taxon>Alteromonadales</taxon>
        <taxon>Alteromonadaceae</taxon>
        <taxon>Halioxenophilus</taxon>
    </lineage>
</organism>
<dbReference type="Pfam" id="PF07499">
    <property type="entry name" value="RuvA_C"/>
    <property type="match status" value="1"/>
</dbReference>
<keyword evidence="1 6" id="KW-0963">Cytoplasm</keyword>
<keyword evidence="9" id="KW-1185">Reference proteome</keyword>
<comment type="subcellular location">
    <subcellularLocation>
        <location evidence="6">Cytoplasm</location>
    </subcellularLocation>
</comment>
<reference evidence="9" key="1">
    <citation type="journal article" date="2019" name="Int. J. Syst. Evol. Microbiol.">
        <title>The Global Catalogue of Microorganisms (GCM) 10K type strain sequencing project: providing services to taxonomists for standard genome sequencing and annotation.</title>
        <authorList>
            <consortium name="The Broad Institute Genomics Platform"/>
            <consortium name="The Broad Institute Genome Sequencing Center for Infectious Disease"/>
            <person name="Wu L."/>
            <person name="Ma J."/>
        </authorList>
    </citation>
    <scope>NUCLEOTIDE SEQUENCE [LARGE SCALE GENOMIC DNA]</scope>
    <source>
        <strain evidence="9">JCM 19134</strain>
    </source>
</reference>
<dbReference type="GO" id="GO:0005524">
    <property type="term" value="F:ATP binding"/>
    <property type="evidence" value="ECO:0007669"/>
    <property type="project" value="InterPro"/>
</dbReference>
<evidence type="ECO:0000256" key="6">
    <source>
        <dbReference type="HAMAP-Rule" id="MF_00031"/>
    </source>
</evidence>
<gene>
    <name evidence="6 8" type="primary">ruvA</name>
    <name evidence="8" type="ORF">GCM10025791_02520</name>
</gene>
<dbReference type="Proteomes" id="UP001409585">
    <property type="component" value="Unassembled WGS sequence"/>
</dbReference>
<dbReference type="GO" id="GO:0006281">
    <property type="term" value="P:DNA repair"/>
    <property type="evidence" value="ECO:0007669"/>
    <property type="project" value="UniProtKB-UniRule"/>
</dbReference>
<evidence type="ECO:0000259" key="7">
    <source>
        <dbReference type="SMART" id="SM00278"/>
    </source>
</evidence>
<dbReference type="SUPFAM" id="SSF46929">
    <property type="entry name" value="DNA helicase RuvA subunit, C-terminal domain"/>
    <property type="match status" value="1"/>
</dbReference>
<dbReference type="RefSeq" id="WP_345415818.1">
    <property type="nucleotide sequence ID" value="NZ_AP031496.1"/>
</dbReference>
<dbReference type="HAMAP" id="MF_00031">
    <property type="entry name" value="DNA_HJ_migration_RuvA"/>
    <property type="match status" value="1"/>
</dbReference>
<dbReference type="GO" id="GO:0005737">
    <property type="term" value="C:cytoplasm"/>
    <property type="evidence" value="ECO:0007669"/>
    <property type="project" value="UniProtKB-SubCell"/>
</dbReference>
<dbReference type="CDD" id="cd14332">
    <property type="entry name" value="UBA_RuvA_C"/>
    <property type="match status" value="1"/>
</dbReference>
<feature type="region of interest" description="Domain I" evidence="6">
    <location>
        <begin position="1"/>
        <end position="64"/>
    </location>
</feature>
<keyword evidence="4 6" id="KW-0233">DNA recombination</keyword>
<dbReference type="InterPro" id="IPR010994">
    <property type="entry name" value="RuvA_2-like"/>
</dbReference>
<evidence type="ECO:0000313" key="9">
    <source>
        <dbReference type="Proteomes" id="UP001409585"/>
    </source>
</evidence>
<dbReference type="GO" id="GO:0048476">
    <property type="term" value="C:Holliday junction resolvase complex"/>
    <property type="evidence" value="ECO:0007669"/>
    <property type="project" value="UniProtKB-UniRule"/>
</dbReference>
<evidence type="ECO:0000256" key="4">
    <source>
        <dbReference type="ARBA" id="ARBA00023172"/>
    </source>
</evidence>
<comment type="function">
    <text evidence="6">The RuvA-RuvB-RuvC complex processes Holliday junction (HJ) DNA during genetic recombination and DNA repair, while the RuvA-RuvB complex plays an important role in the rescue of blocked DNA replication forks via replication fork reversal (RFR). RuvA specifically binds to HJ cruciform DNA, conferring on it an open structure. The RuvB hexamer acts as an ATP-dependent pump, pulling dsDNA into and through the RuvAB complex. HJ branch migration allows RuvC to scan DNA until it finds its consensus sequence, where it cleaves and resolves the cruciform DNA.</text>
</comment>
<dbReference type="Gene3D" id="2.40.50.140">
    <property type="entry name" value="Nucleic acid-binding proteins"/>
    <property type="match status" value="1"/>
</dbReference>
<dbReference type="Pfam" id="PF14520">
    <property type="entry name" value="HHH_5"/>
    <property type="match status" value="1"/>
</dbReference>
<evidence type="ECO:0000256" key="2">
    <source>
        <dbReference type="ARBA" id="ARBA00022763"/>
    </source>
</evidence>
<protein>
    <recommendedName>
        <fullName evidence="6">Holliday junction branch migration complex subunit RuvA</fullName>
    </recommendedName>
</protein>
<evidence type="ECO:0000256" key="3">
    <source>
        <dbReference type="ARBA" id="ARBA00023125"/>
    </source>
</evidence>
<dbReference type="InterPro" id="IPR012340">
    <property type="entry name" value="NA-bd_OB-fold"/>
</dbReference>
<proteinExistence type="inferred from homology"/>
<dbReference type="EMBL" id="BAABLX010000001">
    <property type="protein sequence ID" value="GAA4930180.1"/>
    <property type="molecule type" value="Genomic_DNA"/>
</dbReference>
<keyword evidence="3 6" id="KW-0238">DNA-binding</keyword>
<evidence type="ECO:0000256" key="1">
    <source>
        <dbReference type="ARBA" id="ARBA00022490"/>
    </source>
</evidence>
<comment type="domain">
    <text evidence="6">Has three domains with a flexible linker between the domains II and III and assumes an 'L' shape. Domain III is highly mobile and contacts RuvB.</text>
</comment>
<dbReference type="SUPFAM" id="SSF47781">
    <property type="entry name" value="RuvA domain 2-like"/>
    <property type="match status" value="1"/>
</dbReference>
<dbReference type="InterPro" id="IPR036267">
    <property type="entry name" value="RuvA_C_sf"/>
</dbReference>
<evidence type="ECO:0000256" key="5">
    <source>
        <dbReference type="ARBA" id="ARBA00023204"/>
    </source>
</evidence>
<dbReference type="GO" id="GO:0009378">
    <property type="term" value="F:four-way junction helicase activity"/>
    <property type="evidence" value="ECO:0007669"/>
    <property type="project" value="InterPro"/>
</dbReference>
<dbReference type="GO" id="GO:0009379">
    <property type="term" value="C:Holliday junction helicase complex"/>
    <property type="evidence" value="ECO:0007669"/>
    <property type="project" value="InterPro"/>
</dbReference>
<dbReference type="SUPFAM" id="SSF50249">
    <property type="entry name" value="Nucleic acid-binding proteins"/>
    <property type="match status" value="1"/>
</dbReference>
<dbReference type="Gene3D" id="1.10.8.10">
    <property type="entry name" value="DNA helicase RuvA subunit, C-terminal domain"/>
    <property type="match status" value="1"/>
</dbReference>
<keyword evidence="5 6" id="KW-0234">DNA repair</keyword>
<dbReference type="Gene3D" id="1.10.150.20">
    <property type="entry name" value="5' to 3' exonuclease, C-terminal subdomain"/>
    <property type="match status" value="1"/>
</dbReference>
<dbReference type="AlphaFoldDB" id="A0AAV3TWK0"/>
<accession>A0AAV3TWK0</accession>
<dbReference type="NCBIfam" id="TIGR00084">
    <property type="entry name" value="ruvA"/>
    <property type="match status" value="1"/>
</dbReference>
<dbReference type="InterPro" id="IPR013849">
    <property type="entry name" value="DNA_helicase_Holl-junc_RuvA_I"/>
</dbReference>
<dbReference type="GO" id="GO:0006310">
    <property type="term" value="P:DNA recombination"/>
    <property type="evidence" value="ECO:0007669"/>
    <property type="project" value="UniProtKB-UniRule"/>
</dbReference>
<keyword evidence="2 6" id="KW-0227">DNA damage</keyword>
<dbReference type="SMART" id="SM00278">
    <property type="entry name" value="HhH1"/>
    <property type="match status" value="2"/>
</dbReference>
<dbReference type="GO" id="GO:0000400">
    <property type="term" value="F:four-way junction DNA binding"/>
    <property type="evidence" value="ECO:0007669"/>
    <property type="project" value="UniProtKB-UniRule"/>
</dbReference>
<comment type="similarity">
    <text evidence="6">Belongs to the RuvA family.</text>
</comment>
<feature type="domain" description="Helix-hairpin-helix DNA-binding motif class 1" evidence="7">
    <location>
        <begin position="108"/>
        <end position="127"/>
    </location>
</feature>
<comment type="caution">
    <text evidence="8">The sequence shown here is derived from an EMBL/GenBank/DDBJ whole genome shotgun (WGS) entry which is preliminary data.</text>
</comment>
<dbReference type="InterPro" id="IPR003583">
    <property type="entry name" value="Hlx-hairpin-Hlx_DNA-bd_motif"/>
</dbReference>
<comment type="caution">
    <text evidence="6">Lacks conserved residue(s) required for the propagation of feature annotation.</text>
</comment>
<dbReference type="Pfam" id="PF01330">
    <property type="entry name" value="RuvA_N"/>
    <property type="match status" value="1"/>
</dbReference>
<evidence type="ECO:0000313" key="8">
    <source>
        <dbReference type="EMBL" id="GAA4930180.1"/>
    </source>
</evidence>
<dbReference type="InterPro" id="IPR000085">
    <property type="entry name" value="RuvA"/>
</dbReference>
<sequence length="207" mass="22225">MIGRLTGTLAEKQPPYLLIDVNGVGYEVQAPMTSIYSLPKVGEQVQLYTHFSVSENAHQLFAFKDTVDRQLFRHLIKVNGVGPKLALSILSGIETPAFVSAIHAGSSATLVKVPGVGKKTAERLVIEMQDRLKDWAGDGEFSQAGEPSAPVSGRGQGEIIAEAESALVALGYKPAEAAKAISRLDKQKMPETSEELIRLALRSMLPG</sequence>